<reference evidence="2 3" key="1">
    <citation type="submission" date="2024-04" db="EMBL/GenBank/DDBJ databases">
        <title>Human intestinal bacterial collection.</title>
        <authorList>
            <person name="Pauvert C."/>
            <person name="Hitch T.C.A."/>
            <person name="Clavel T."/>
        </authorList>
    </citation>
    <scope>NUCLEOTIDE SEQUENCE [LARGE SCALE GENOMIC DNA]</scope>
    <source>
        <strain evidence="2 3">CLA-AA-H161</strain>
    </source>
</reference>
<proteinExistence type="predicted"/>
<evidence type="ECO:0000256" key="1">
    <source>
        <dbReference type="SAM" id="MobiDB-lite"/>
    </source>
</evidence>
<name>A0ABV1CH98_9FIRM</name>
<organism evidence="2 3">
    <name type="scientific">Blautia acetigignens</name>
    <dbReference type="NCBI Taxonomy" id="2981783"/>
    <lineage>
        <taxon>Bacteria</taxon>
        <taxon>Bacillati</taxon>
        <taxon>Bacillota</taxon>
        <taxon>Clostridia</taxon>
        <taxon>Lachnospirales</taxon>
        <taxon>Lachnospiraceae</taxon>
        <taxon>Blautia</taxon>
    </lineage>
</organism>
<evidence type="ECO:0000313" key="3">
    <source>
        <dbReference type="Proteomes" id="UP001470752"/>
    </source>
</evidence>
<dbReference type="RefSeq" id="WP_349082190.1">
    <property type="nucleotide sequence ID" value="NZ_JBBNFW010000063.1"/>
</dbReference>
<dbReference type="Proteomes" id="UP001470752">
    <property type="component" value="Unassembled WGS sequence"/>
</dbReference>
<sequence>MNAEKERRRADSEKMRADSEKLRADHAERELLLLKEKLALMENK</sequence>
<evidence type="ECO:0000313" key="2">
    <source>
        <dbReference type="EMBL" id="MEQ2411606.1"/>
    </source>
</evidence>
<feature type="region of interest" description="Disordered" evidence="1">
    <location>
        <begin position="1"/>
        <end position="22"/>
    </location>
</feature>
<accession>A0ABV1CH98</accession>
<comment type="caution">
    <text evidence="2">The sequence shown here is derived from an EMBL/GenBank/DDBJ whole genome shotgun (WGS) entry which is preliminary data.</text>
</comment>
<dbReference type="EMBL" id="JBBNFW010000063">
    <property type="protein sequence ID" value="MEQ2411606.1"/>
    <property type="molecule type" value="Genomic_DNA"/>
</dbReference>
<protein>
    <submittedName>
        <fullName evidence="2">Uncharacterized protein</fullName>
    </submittedName>
</protein>
<gene>
    <name evidence="2" type="ORF">AAAX94_00880</name>
</gene>
<keyword evidence="3" id="KW-1185">Reference proteome</keyword>